<evidence type="ECO:0008006" key="4">
    <source>
        <dbReference type="Google" id="ProtNLM"/>
    </source>
</evidence>
<evidence type="ECO:0000256" key="1">
    <source>
        <dbReference type="SAM" id="SignalP"/>
    </source>
</evidence>
<name>A0A173MAP4_9BACT</name>
<protein>
    <recommendedName>
        <fullName evidence="4">Sugar lactone lactonase YvrE</fullName>
    </recommendedName>
</protein>
<proteinExistence type="predicted"/>
<reference evidence="3" key="1">
    <citation type="submission" date="2017-01" db="EMBL/GenBank/DDBJ databases">
        <authorList>
            <person name="Varghese N."/>
            <person name="Submissions S."/>
        </authorList>
    </citation>
    <scope>NUCLEOTIDE SEQUENCE [LARGE SCALE GENOMIC DNA]</scope>
    <source>
        <strain evidence="3">DSM 21054</strain>
    </source>
</reference>
<organism evidence="2 3">
    <name type="scientific">Filimonas lacunae</name>
    <dbReference type="NCBI Taxonomy" id="477680"/>
    <lineage>
        <taxon>Bacteria</taxon>
        <taxon>Pseudomonadati</taxon>
        <taxon>Bacteroidota</taxon>
        <taxon>Chitinophagia</taxon>
        <taxon>Chitinophagales</taxon>
        <taxon>Chitinophagaceae</taxon>
        <taxon>Filimonas</taxon>
    </lineage>
</organism>
<evidence type="ECO:0000313" key="3">
    <source>
        <dbReference type="Proteomes" id="UP000186917"/>
    </source>
</evidence>
<accession>A0A173MAP4</accession>
<dbReference type="AlphaFoldDB" id="A0A173MAP4"/>
<evidence type="ECO:0000313" key="2">
    <source>
        <dbReference type="EMBL" id="SIT32709.1"/>
    </source>
</evidence>
<dbReference type="InterPro" id="IPR011042">
    <property type="entry name" value="6-blade_b-propeller_TolB-like"/>
</dbReference>
<dbReference type="Gene3D" id="2.120.10.30">
    <property type="entry name" value="TolB, C-terminal domain"/>
    <property type="match status" value="1"/>
</dbReference>
<dbReference type="STRING" id="477680.SAMN05421788_111206"/>
<feature type="chain" id="PRO_5030022675" description="Sugar lactone lactonase YvrE" evidence="1">
    <location>
        <begin position="29"/>
        <end position="282"/>
    </location>
</feature>
<keyword evidence="3" id="KW-1185">Reference proteome</keyword>
<dbReference type="Proteomes" id="UP000186917">
    <property type="component" value="Unassembled WGS sequence"/>
</dbReference>
<gene>
    <name evidence="2" type="ORF">SAMN05421788_111206</name>
</gene>
<sequence>MFIQSKNRMKYFVYSCLLLALFTAKAHAQIKLSKQWTTDSILQVPESVLYSKADNILYVSIIGGNPAVNGKGAIAKLTQEGQIIDSNWITGLNAPKGLGRYGNLLYVADVTEVVVIDIAKGAIAYKIPIDSAVFLNDITIDIQGAVYVSDSRRNTVHVIRRKQASLYLSNLNNVNGLLATPETFYAVSAGRLLAFDEAKKMTVLASGMEKSTDGLVQLSEEEFIVSAWIGVIYYVKKDGTVRTLEDFRSTQTNTADLGYNPKTKTLFVPTFYKKSVMSYKVY</sequence>
<dbReference type="KEGG" id="fln:FLA_0589"/>
<dbReference type="SUPFAM" id="SSF63829">
    <property type="entry name" value="Calcium-dependent phosphotriesterase"/>
    <property type="match status" value="1"/>
</dbReference>
<dbReference type="EMBL" id="FTOR01000011">
    <property type="protein sequence ID" value="SIT32709.1"/>
    <property type="molecule type" value="Genomic_DNA"/>
</dbReference>
<keyword evidence="1" id="KW-0732">Signal</keyword>
<feature type="signal peptide" evidence="1">
    <location>
        <begin position="1"/>
        <end position="28"/>
    </location>
</feature>